<dbReference type="CDD" id="cd00002">
    <property type="entry name" value="YbaK_deacylase"/>
    <property type="match status" value="1"/>
</dbReference>
<dbReference type="Pfam" id="PF04073">
    <property type="entry name" value="tRNA_edit"/>
    <property type="match status" value="1"/>
</dbReference>
<name>A0ABT8EMR8_9BURK</name>
<evidence type="ECO:0000256" key="4">
    <source>
        <dbReference type="PIRNR" id="PIRNR006181"/>
    </source>
</evidence>
<evidence type="ECO:0000256" key="1">
    <source>
        <dbReference type="ARBA" id="ARBA00009798"/>
    </source>
</evidence>
<dbReference type="InterPro" id="IPR007214">
    <property type="entry name" value="YbaK/aa-tRNA-synth-assoc-dom"/>
</dbReference>
<feature type="domain" description="YbaK/aminoacyl-tRNA synthetase-associated" evidence="5">
    <location>
        <begin position="36"/>
        <end position="148"/>
    </location>
</feature>
<keyword evidence="2 4" id="KW-0648">Protein biosynthesis</keyword>
<sequence>MAKSKHNSETPATQWLRKQKIVFTEHNYDYVDRGGAAEAARQLGVALPLTAKTLVMEDELGKPLIVVMPGDKEVSTKNLARQLGLKKISPCQPEQAQRHSGYLVGGTSPFATRKTMPVYIEEGLLACELIYINGGRRGYLLGISPQVLVQGLNAKPVQVALDK</sequence>
<keyword evidence="7" id="KW-1185">Reference proteome</keyword>
<dbReference type="RefSeq" id="WP_266123875.1">
    <property type="nucleotide sequence ID" value="NZ_JAJHNU010000005.1"/>
</dbReference>
<dbReference type="PANTHER" id="PTHR30411:SF0">
    <property type="entry name" value="CYS-TRNA(PRO)_CYS-TRNA(CYS) DEACYLASE YBAK"/>
    <property type="match status" value="1"/>
</dbReference>
<evidence type="ECO:0000256" key="3">
    <source>
        <dbReference type="ARBA" id="ARBA00023239"/>
    </source>
</evidence>
<evidence type="ECO:0000259" key="5">
    <source>
        <dbReference type="Pfam" id="PF04073"/>
    </source>
</evidence>
<dbReference type="SUPFAM" id="SSF55826">
    <property type="entry name" value="YbaK/ProRS associated domain"/>
    <property type="match status" value="1"/>
</dbReference>
<dbReference type="EC" id="4.2.-.-" evidence="4"/>
<evidence type="ECO:0000313" key="6">
    <source>
        <dbReference type="EMBL" id="MDN4122596.1"/>
    </source>
</evidence>
<evidence type="ECO:0000256" key="2">
    <source>
        <dbReference type="ARBA" id="ARBA00022917"/>
    </source>
</evidence>
<comment type="similarity">
    <text evidence="1 4">Belongs to the prolyl-tRNA editing family. YbaK/EbsC subfamily.</text>
</comment>
<dbReference type="Gene3D" id="3.90.960.10">
    <property type="entry name" value="YbaK/aminoacyl-tRNA synthetase-associated domain"/>
    <property type="match status" value="1"/>
</dbReference>
<comment type="caution">
    <text evidence="6">The sequence shown here is derived from an EMBL/GenBank/DDBJ whole genome shotgun (WGS) entry which is preliminary data.</text>
</comment>
<gene>
    <name evidence="6" type="ORF">LMS43_14980</name>
</gene>
<accession>A0ABT8EMR8</accession>
<dbReference type="InterPro" id="IPR036754">
    <property type="entry name" value="YbaK/aa-tRNA-synt-asso_dom_sf"/>
</dbReference>
<protein>
    <recommendedName>
        <fullName evidence="4">Cys-tRNA(Pro)/Cys-tRNA(Cys) deacylase</fullName>
        <ecNumber evidence="4">4.2.-.-</ecNumber>
    </recommendedName>
</protein>
<dbReference type="InterPro" id="IPR004369">
    <property type="entry name" value="Prolyl-tRNA_editing_YbaK/EbsC"/>
</dbReference>
<dbReference type="EMBL" id="JAJHNU010000005">
    <property type="protein sequence ID" value="MDN4122596.1"/>
    <property type="molecule type" value="Genomic_DNA"/>
</dbReference>
<organism evidence="6 7">
    <name type="scientific">Alcaligenes endophyticus</name>
    <dbReference type="NCBI Taxonomy" id="1929088"/>
    <lineage>
        <taxon>Bacteria</taxon>
        <taxon>Pseudomonadati</taxon>
        <taxon>Pseudomonadota</taxon>
        <taxon>Betaproteobacteria</taxon>
        <taxon>Burkholderiales</taxon>
        <taxon>Alcaligenaceae</taxon>
        <taxon>Alcaligenes</taxon>
    </lineage>
</organism>
<proteinExistence type="inferred from homology"/>
<dbReference type="Proteomes" id="UP001168613">
    <property type="component" value="Unassembled WGS sequence"/>
</dbReference>
<dbReference type="PIRSF" id="PIRSF006181">
    <property type="entry name" value="EbsC_YbaK"/>
    <property type="match status" value="1"/>
</dbReference>
<keyword evidence="3 4" id="KW-0456">Lyase</keyword>
<evidence type="ECO:0000313" key="7">
    <source>
        <dbReference type="Proteomes" id="UP001168613"/>
    </source>
</evidence>
<reference evidence="6" key="1">
    <citation type="submission" date="2021-11" db="EMBL/GenBank/DDBJ databases">
        <title>Draft genome sequence of Alcaligenes endophyticus type strain CCUG 75668T.</title>
        <authorList>
            <person name="Salva-Serra F."/>
            <person name="Duran R.E."/>
            <person name="Seeger M."/>
            <person name="Moore E.R.B."/>
            <person name="Jaen-Luchoro D."/>
        </authorList>
    </citation>
    <scope>NUCLEOTIDE SEQUENCE</scope>
    <source>
        <strain evidence="6">CCUG 75668</strain>
    </source>
</reference>
<dbReference type="PANTHER" id="PTHR30411">
    <property type="entry name" value="CYTOPLASMIC PROTEIN"/>
    <property type="match status" value="1"/>
</dbReference>